<keyword evidence="3" id="KW-1185">Reference proteome</keyword>
<feature type="region of interest" description="Disordered" evidence="1">
    <location>
        <begin position="1"/>
        <end position="36"/>
    </location>
</feature>
<name>A0AAV4X7C3_9ARAC</name>
<evidence type="ECO:0000256" key="1">
    <source>
        <dbReference type="SAM" id="MobiDB-lite"/>
    </source>
</evidence>
<evidence type="ECO:0000313" key="3">
    <source>
        <dbReference type="Proteomes" id="UP001054837"/>
    </source>
</evidence>
<evidence type="ECO:0000313" key="2">
    <source>
        <dbReference type="EMBL" id="GIY90497.1"/>
    </source>
</evidence>
<comment type="caution">
    <text evidence="2">The sequence shown here is derived from an EMBL/GenBank/DDBJ whole genome shotgun (WGS) entry which is preliminary data.</text>
</comment>
<protein>
    <submittedName>
        <fullName evidence="2">Uncharacterized protein</fullName>
    </submittedName>
</protein>
<organism evidence="2 3">
    <name type="scientific">Caerostris darwini</name>
    <dbReference type="NCBI Taxonomy" id="1538125"/>
    <lineage>
        <taxon>Eukaryota</taxon>
        <taxon>Metazoa</taxon>
        <taxon>Ecdysozoa</taxon>
        <taxon>Arthropoda</taxon>
        <taxon>Chelicerata</taxon>
        <taxon>Arachnida</taxon>
        <taxon>Araneae</taxon>
        <taxon>Araneomorphae</taxon>
        <taxon>Entelegynae</taxon>
        <taxon>Araneoidea</taxon>
        <taxon>Araneidae</taxon>
        <taxon>Caerostris</taxon>
    </lineage>
</organism>
<dbReference type="Proteomes" id="UP001054837">
    <property type="component" value="Unassembled WGS sequence"/>
</dbReference>
<proteinExistence type="predicted"/>
<feature type="compositionally biased region" description="Basic and acidic residues" evidence="1">
    <location>
        <begin position="7"/>
        <end position="24"/>
    </location>
</feature>
<dbReference type="EMBL" id="BPLQ01015713">
    <property type="protein sequence ID" value="GIY90497.1"/>
    <property type="molecule type" value="Genomic_DNA"/>
</dbReference>
<sequence length="102" mass="11247">MCSVYNEFRRGGERRGAAKDEKGIARRGVGGGRGGNGRGDFALSLSVFSGRDGGRYDGVDALPSPPPYRYTPPPLASHFQTSFHYYRASKTNYTKKRIGKER</sequence>
<accession>A0AAV4X7C3</accession>
<dbReference type="AlphaFoldDB" id="A0AAV4X7C3"/>
<reference evidence="2 3" key="1">
    <citation type="submission" date="2021-06" db="EMBL/GenBank/DDBJ databases">
        <title>Caerostris darwini draft genome.</title>
        <authorList>
            <person name="Kono N."/>
            <person name="Arakawa K."/>
        </authorList>
    </citation>
    <scope>NUCLEOTIDE SEQUENCE [LARGE SCALE GENOMIC DNA]</scope>
</reference>
<gene>
    <name evidence="2" type="ORF">CDAR_195101</name>
</gene>